<dbReference type="EMBL" id="JAPDDP010000044">
    <property type="protein sequence ID" value="MDA0182962.1"/>
    <property type="molecule type" value="Genomic_DNA"/>
</dbReference>
<proteinExistence type="predicted"/>
<feature type="domain" description="Alpha/beta hydrolase" evidence="3">
    <location>
        <begin position="64"/>
        <end position="474"/>
    </location>
</feature>
<keyword evidence="4" id="KW-0378">Hydrolase</keyword>
<sequence length="691" mass="72408">MSARPVQRRLRGAALVAALAASVGFAAPAVAVPPGPNGEAPRPSTATGASVPAPAVTGPVARTSPVGDAARGYPFLASDVDLAKAGYVEEEYFISGQATRYNANGTTNATVTSTGHPYSTRIVVRRPTAPAKFNGIVIAEWTNVSNSWDQEVDWFQTHEHLIQQGYVWVGVSAQRVGLHSATGLKLWSPSRYGALDVTANNTITDDSLSYDVFSQAVKAVRSPAGLDPLGSLAAPEYVIATGHSQSAGRLRTYANSVQPLSNILDAFILHGGGGVMRTDLPTPIFRINSEGDISFGIANAARAADSPTFRNWEVAGASHGDWKLITDYGPLRKRDQGTYPGGYPGEPQTCTLPSLSRIPQHMVQNALTDHTFRWVAYGIQPPSAPVITTATPAGGAITRDSYGLAQGGIRLSQQEAAIRINSGTNSGGGFCALDGSSLPMTDAQLATLYPTVQSYVDKVVATTLSNAAKGYIVKDFTRDPAWYTDIRDLVNDYGTRIDAATGTRLKASAAQAEAYGTAGDKYTAIFFLEDVASQATSRLTADPAARDAVLRQARAVIALLQASINNPTSTSTTGTVGGAVPATLALSLGAPASFGAFTPGIDRDYTATTDLTVTSSAGDAALSVSAPGFLTNGAFLLPEPLRIELAKTAWTAPTANEKVVATFKQLVKRTDALRTGSYSKTVTFTLSTTNP</sequence>
<evidence type="ECO:0000313" key="5">
    <source>
        <dbReference type="Proteomes" id="UP001147653"/>
    </source>
</evidence>
<organism evidence="4 5">
    <name type="scientific">Solirubrobacter phytolaccae</name>
    <dbReference type="NCBI Taxonomy" id="1404360"/>
    <lineage>
        <taxon>Bacteria</taxon>
        <taxon>Bacillati</taxon>
        <taxon>Actinomycetota</taxon>
        <taxon>Thermoleophilia</taxon>
        <taxon>Solirubrobacterales</taxon>
        <taxon>Solirubrobacteraceae</taxon>
        <taxon>Solirubrobacter</taxon>
    </lineage>
</organism>
<feature type="signal peptide" evidence="2">
    <location>
        <begin position="1"/>
        <end position="31"/>
    </location>
</feature>
<evidence type="ECO:0000259" key="3">
    <source>
        <dbReference type="Pfam" id="PF20091"/>
    </source>
</evidence>
<comment type="caution">
    <text evidence="4">The sequence shown here is derived from an EMBL/GenBank/DDBJ whole genome shotgun (WGS) entry which is preliminary data.</text>
</comment>
<reference evidence="4" key="1">
    <citation type="submission" date="2022-10" db="EMBL/GenBank/DDBJ databases">
        <title>The WGS of Solirubrobacter phytolaccae KCTC 29190.</title>
        <authorList>
            <person name="Jiang Z."/>
        </authorList>
    </citation>
    <scope>NUCLEOTIDE SEQUENCE</scope>
    <source>
        <strain evidence="4">KCTC 29190</strain>
    </source>
</reference>
<feature type="chain" id="PRO_5040927973" evidence="2">
    <location>
        <begin position="32"/>
        <end position="691"/>
    </location>
</feature>
<dbReference type="InterPro" id="IPR045394">
    <property type="entry name" value="Abhydrolase_dom"/>
</dbReference>
<name>A0A9X3NDN2_9ACTN</name>
<dbReference type="Proteomes" id="UP001147653">
    <property type="component" value="Unassembled WGS sequence"/>
</dbReference>
<keyword evidence="2" id="KW-0732">Signal</keyword>
<evidence type="ECO:0000256" key="2">
    <source>
        <dbReference type="SAM" id="SignalP"/>
    </source>
</evidence>
<dbReference type="GO" id="GO:0016787">
    <property type="term" value="F:hydrolase activity"/>
    <property type="evidence" value="ECO:0007669"/>
    <property type="project" value="UniProtKB-KW"/>
</dbReference>
<gene>
    <name evidence="4" type="ORF">OJ997_21815</name>
</gene>
<dbReference type="Pfam" id="PF20091">
    <property type="entry name" value="Abhydrolase_10"/>
    <property type="match status" value="1"/>
</dbReference>
<dbReference type="AlphaFoldDB" id="A0A9X3NDN2"/>
<evidence type="ECO:0000256" key="1">
    <source>
        <dbReference type="SAM" id="MobiDB-lite"/>
    </source>
</evidence>
<keyword evidence="5" id="KW-1185">Reference proteome</keyword>
<dbReference type="RefSeq" id="WP_270027346.1">
    <property type="nucleotide sequence ID" value="NZ_JAPDDP010000044.1"/>
</dbReference>
<protein>
    <submittedName>
        <fullName evidence="4">Alpha/beta hydrolase domain-containing protein</fullName>
    </submittedName>
</protein>
<evidence type="ECO:0000313" key="4">
    <source>
        <dbReference type="EMBL" id="MDA0182962.1"/>
    </source>
</evidence>
<feature type="region of interest" description="Disordered" evidence="1">
    <location>
        <begin position="35"/>
        <end position="56"/>
    </location>
</feature>
<accession>A0A9X3NDN2</accession>